<organism evidence="3 4">
    <name type="scientific">Microscilla marina ATCC 23134</name>
    <dbReference type="NCBI Taxonomy" id="313606"/>
    <lineage>
        <taxon>Bacteria</taxon>
        <taxon>Pseudomonadati</taxon>
        <taxon>Bacteroidota</taxon>
        <taxon>Cytophagia</taxon>
        <taxon>Cytophagales</taxon>
        <taxon>Microscillaceae</taxon>
        <taxon>Microscilla</taxon>
    </lineage>
</organism>
<feature type="domain" description="Thiolase N-terminal" evidence="1">
    <location>
        <begin position="5"/>
        <end position="189"/>
    </location>
</feature>
<dbReference type="CDD" id="cd00829">
    <property type="entry name" value="SCP-x_thiolase"/>
    <property type="match status" value="1"/>
</dbReference>
<dbReference type="PIRSF" id="PIRSF000429">
    <property type="entry name" value="Ac-CoA_Ac_transf"/>
    <property type="match status" value="1"/>
</dbReference>
<dbReference type="Pfam" id="PF22691">
    <property type="entry name" value="Thiolase_C_1"/>
    <property type="match status" value="1"/>
</dbReference>
<dbReference type="InterPro" id="IPR002155">
    <property type="entry name" value="Thiolase"/>
</dbReference>
<dbReference type="eggNOG" id="COG0183">
    <property type="taxonomic scope" value="Bacteria"/>
</dbReference>
<comment type="caution">
    <text evidence="3">The sequence shown here is derived from an EMBL/GenBank/DDBJ whole genome shotgun (WGS) entry which is preliminary data.</text>
</comment>
<dbReference type="AlphaFoldDB" id="A1ZH43"/>
<name>A1ZH43_MICM2</name>
<gene>
    <name evidence="3" type="ORF">M23134_08136</name>
</gene>
<dbReference type="PANTHER" id="PTHR42870:SF1">
    <property type="entry name" value="NON-SPECIFIC LIPID-TRANSFER PROTEIN-LIKE 2"/>
    <property type="match status" value="1"/>
</dbReference>
<dbReference type="InterPro" id="IPR055140">
    <property type="entry name" value="Thiolase_C_2"/>
</dbReference>
<accession>A1ZH43</accession>
<dbReference type="PANTHER" id="PTHR42870">
    <property type="entry name" value="ACETYL-COA C-ACETYLTRANSFERASE"/>
    <property type="match status" value="1"/>
</dbReference>
<dbReference type="NCBIfam" id="NF004936">
    <property type="entry name" value="PRK06289.1"/>
    <property type="match status" value="1"/>
</dbReference>
<dbReference type="OrthoDB" id="9785768at2"/>
<dbReference type="InterPro" id="IPR016039">
    <property type="entry name" value="Thiolase-like"/>
</dbReference>
<dbReference type="RefSeq" id="WP_002695240.1">
    <property type="nucleotide sequence ID" value="NZ_AAWS01000007.1"/>
</dbReference>
<evidence type="ECO:0000259" key="2">
    <source>
        <dbReference type="Pfam" id="PF22691"/>
    </source>
</evidence>
<keyword evidence="4" id="KW-1185">Reference proteome</keyword>
<evidence type="ECO:0000313" key="4">
    <source>
        <dbReference type="Proteomes" id="UP000004095"/>
    </source>
</evidence>
<feature type="domain" description="Thiolase C-terminal" evidence="2">
    <location>
        <begin position="289"/>
        <end position="408"/>
    </location>
</feature>
<dbReference type="EMBL" id="AAWS01000007">
    <property type="protein sequence ID" value="EAY30312.1"/>
    <property type="molecule type" value="Genomic_DNA"/>
</dbReference>
<sequence>MKHKVYILNGAQTDFAINWHREEKGIDEILKQAFVVAADQSQLKVSDIQCAHVGNFVGELFCGQGHLGGLFASIHPDLEGIPTARHEAACASGSMAVLAAMRDIEAGWYDLACVAGVEMMRNVDGATAANYLGAAAWVGKEAKNAQYPWVAMFSEVTDYYRNNFGLKEEHLAAIAQNNYANAQLNPLAQTQHWKLEPTAFGNDPTLNPVIEGCIRKSDCSRITDGAAVVFLASETYARKYAQQRGISFESLPYIKGWGHRTAPMLLQDKLQNKVPQGAYPFPHLHHTIQEALTRANLPSSQVLDAIETHDCFTISEYVALEHFGLAAPGEAWKVIENGSFNLGGTIPVNPSGGLIGTGHPVGATGVRMLLDAYKQVSNQAEAYQVEGAKNVGILNIGGSFTTIASFVVGV</sequence>
<dbReference type="InterPro" id="IPR020616">
    <property type="entry name" value="Thiolase_N"/>
</dbReference>
<dbReference type="Gene3D" id="3.40.47.10">
    <property type="match status" value="1"/>
</dbReference>
<proteinExistence type="predicted"/>
<dbReference type="Proteomes" id="UP000004095">
    <property type="component" value="Unassembled WGS sequence"/>
</dbReference>
<dbReference type="SUPFAM" id="SSF53901">
    <property type="entry name" value="Thiolase-like"/>
    <property type="match status" value="2"/>
</dbReference>
<evidence type="ECO:0000313" key="3">
    <source>
        <dbReference type="EMBL" id="EAY30312.1"/>
    </source>
</evidence>
<evidence type="ECO:0000259" key="1">
    <source>
        <dbReference type="Pfam" id="PF00108"/>
    </source>
</evidence>
<reference evidence="3 4" key="1">
    <citation type="submission" date="2007-01" db="EMBL/GenBank/DDBJ databases">
        <authorList>
            <person name="Haygood M."/>
            <person name="Podell S."/>
            <person name="Anderson C."/>
            <person name="Hopkinson B."/>
            <person name="Roe K."/>
            <person name="Barbeau K."/>
            <person name="Gaasterland T."/>
            <person name="Ferriera S."/>
            <person name="Johnson J."/>
            <person name="Kravitz S."/>
            <person name="Beeson K."/>
            <person name="Sutton G."/>
            <person name="Rogers Y.-H."/>
            <person name="Friedman R."/>
            <person name="Frazier M."/>
            <person name="Venter J.C."/>
        </authorList>
    </citation>
    <scope>NUCLEOTIDE SEQUENCE [LARGE SCALE GENOMIC DNA]</scope>
    <source>
        <strain evidence="3 4">ATCC 23134</strain>
    </source>
</reference>
<protein>
    <submittedName>
        <fullName evidence="3">Thiolase family protein</fullName>
    </submittedName>
</protein>
<dbReference type="GO" id="GO:0003988">
    <property type="term" value="F:acetyl-CoA C-acyltransferase activity"/>
    <property type="evidence" value="ECO:0007669"/>
    <property type="project" value="UniProtKB-ARBA"/>
</dbReference>
<dbReference type="Pfam" id="PF00108">
    <property type="entry name" value="Thiolase_N"/>
    <property type="match status" value="1"/>
</dbReference>